<organism evidence="14 15">
    <name type="scientific">Vittaforma corneae (strain ATCC 50505)</name>
    <name type="common">Microsporidian parasite</name>
    <name type="synonym">Nosema corneum</name>
    <dbReference type="NCBI Taxonomy" id="993615"/>
    <lineage>
        <taxon>Eukaryota</taxon>
        <taxon>Fungi</taxon>
        <taxon>Fungi incertae sedis</taxon>
        <taxon>Microsporidia</taxon>
        <taxon>Nosematidae</taxon>
        <taxon>Vittaforma</taxon>
    </lineage>
</organism>
<dbReference type="InterPro" id="IPR004299">
    <property type="entry name" value="MBOAT_fam"/>
</dbReference>
<evidence type="ECO:0000256" key="12">
    <source>
        <dbReference type="PIRSR" id="PIRSR000439-1"/>
    </source>
</evidence>
<dbReference type="AlphaFoldDB" id="L2GPP4"/>
<evidence type="ECO:0000256" key="2">
    <source>
        <dbReference type="ARBA" id="ARBA00005189"/>
    </source>
</evidence>
<evidence type="ECO:0000256" key="3">
    <source>
        <dbReference type="ARBA" id="ARBA00009010"/>
    </source>
</evidence>
<dbReference type="EMBL" id="JH370130">
    <property type="protein sequence ID" value="ELA42863.1"/>
    <property type="molecule type" value="Genomic_DNA"/>
</dbReference>
<feature type="transmembrane region" description="Helical" evidence="13">
    <location>
        <begin position="255"/>
        <end position="278"/>
    </location>
</feature>
<name>L2GPP4_VITCO</name>
<keyword evidence="8 11" id="KW-0472">Membrane</keyword>
<dbReference type="HOGENOM" id="CLU_018190_0_2_1"/>
<comment type="pathway">
    <text evidence="2">Lipid metabolism.</text>
</comment>
<gene>
    <name evidence="14" type="ORF">VICG_00178</name>
</gene>
<evidence type="ECO:0000256" key="5">
    <source>
        <dbReference type="ARBA" id="ARBA00022692"/>
    </source>
</evidence>
<dbReference type="GO" id="GO:0019432">
    <property type="term" value="P:triglyceride biosynthetic process"/>
    <property type="evidence" value="ECO:0007669"/>
    <property type="project" value="TreeGrafter"/>
</dbReference>
<feature type="transmembrane region" description="Helical" evidence="13">
    <location>
        <begin position="216"/>
        <end position="235"/>
    </location>
</feature>
<comment type="function">
    <text evidence="10">Sterol O-acyltransferase that catalyzes the formation of stery esters.</text>
</comment>
<sequence length="429" mass="49505">MGGGISGNLVDNTKLGPGKSSVMQSNGSSCQIAEDILVRNRKKPRRARLLAQSKTANQEISPENNGWNNLTRLLAFLFISRFILMSFMESGFRMKIPLSNISCHDAVWFFACLFVIFLRCCFCYFLNLSNADLSVVVAYIPVSECLSSIMVYLKIKHVFLACWLYILSLSYDMKMYSFLINGREPSTMLRFLKFLSYPTLVYKEEYQMKSKRNWGLIWTSAFKLVAFLLLLCFFLDQHAVPAIIKLITSSSSNSFIEGFMHLSISSIILFNLFFRIFFDCGMTILSELTLFDEKIFGEWWNSRSTADFWKNWNLPVHNFMKEHIYTPLIKRGVNRSGATFVCFLFSGFIHEYVVSMTLKFFNGWFLLGMVVQIPLYYITNMMKEKAPSIANSFFWICFCAVGQPIGMFLICKGQYYRSNVQQLRDSAVV</sequence>
<feature type="transmembrane region" description="Helical" evidence="13">
    <location>
        <begin position="361"/>
        <end position="378"/>
    </location>
</feature>
<evidence type="ECO:0000256" key="7">
    <source>
        <dbReference type="ARBA" id="ARBA00022989"/>
    </source>
</evidence>
<feature type="active site" evidence="12">
    <location>
        <position position="350"/>
    </location>
</feature>
<dbReference type="InterPro" id="IPR014371">
    <property type="entry name" value="Oat_ACAT_DAG_ARE"/>
</dbReference>
<dbReference type="VEuPathDB" id="MicrosporidiaDB:VICG_00178"/>
<evidence type="ECO:0000256" key="8">
    <source>
        <dbReference type="ARBA" id="ARBA00023136"/>
    </source>
</evidence>
<keyword evidence="4 11" id="KW-0808">Transferase</keyword>
<evidence type="ECO:0000256" key="1">
    <source>
        <dbReference type="ARBA" id="ARBA00004477"/>
    </source>
</evidence>
<dbReference type="OrthoDB" id="10039049at2759"/>
<dbReference type="OMA" id="HEYIIGD"/>
<dbReference type="RefSeq" id="XP_007603631.1">
    <property type="nucleotide sequence ID" value="XM_007603569.1"/>
</dbReference>
<keyword evidence="5 13" id="KW-0812">Transmembrane</keyword>
<evidence type="ECO:0000256" key="4">
    <source>
        <dbReference type="ARBA" id="ARBA00022679"/>
    </source>
</evidence>
<reference evidence="15" key="1">
    <citation type="submission" date="2011-05" db="EMBL/GenBank/DDBJ databases">
        <title>The genome sequence of Vittaforma corneae strain ATCC 50505.</title>
        <authorList>
            <consortium name="The Broad Institute Genome Sequencing Platform"/>
            <person name="Cuomo C."/>
            <person name="Didier E."/>
            <person name="Bowers L."/>
            <person name="Young S.K."/>
            <person name="Zeng Q."/>
            <person name="Gargeya S."/>
            <person name="Fitzgerald M."/>
            <person name="Haas B."/>
            <person name="Abouelleil A."/>
            <person name="Alvarado L."/>
            <person name="Arachchi H.M."/>
            <person name="Berlin A."/>
            <person name="Chapman S.B."/>
            <person name="Gearin G."/>
            <person name="Goldberg J."/>
            <person name="Griggs A."/>
            <person name="Gujja S."/>
            <person name="Hansen M."/>
            <person name="Heiman D."/>
            <person name="Howarth C."/>
            <person name="Larimer J."/>
            <person name="Lui A."/>
            <person name="MacDonald P.J.P."/>
            <person name="McCowen C."/>
            <person name="Montmayeur A."/>
            <person name="Murphy C."/>
            <person name="Neiman D."/>
            <person name="Pearson M."/>
            <person name="Priest M."/>
            <person name="Roberts A."/>
            <person name="Saif S."/>
            <person name="Shea T."/>
            <person name="Sisk P."/>
            <person name="Stolte C."/>
            <person name="Sykes S."/>
            <person name="Wortman J."/>
            <person name="Nusbaum C."/>
            <person name="Birren B."/>
        </authorList>
    </citation>
    <scope>NUCLEOTIDE SEQUENCE [LARGE SCALE GENOMIC DNA]</scope>
    <source>
        <strain evidence="15">ATCC 50505</strain>
    </source>
</reference>
<dbReference type="InParanoid" id="L2GPP4"/>
<protein>
    <recommendedName>
        <fullName evidence="11">O-acyltransferase</fullName>
    </recommendedName>
</protein>
<evidence type="ECO:0000256" key="6">
    <source>
        <dbReference type="ARBA" id="ARBA00022824"/>
    </source>
</evidence>
<keyword evidence="15" id="KW-1185">Reference proteome</keyword>
<dbReference type="Proteomes" id="UP000011082">
    <property type="component" value="Unassembled WGS sequence"/>
</dbReference>
<evidence type="ECO:0000256" key="11">
    <source>
        <dbReference type="PIRNR" id="PIRNR000439"/>
    </source>
</evidence>
<accession>L2GPP4</accession>
<evidence type="ECO:0000256" key="10">
    <source>
        <dbReference type="ARBA" id="ARBA00023568"/>
    </source>
</evidence>
<dbReference type="PANTHER" id="PTHR10408:SF7">
    <property type="entry name" value="DIACYLGLYCEROL O-ACYLTRANSFERASE 1"/>
    <property type="match status" value="1"/>
</dbReference>
<dbReference type="GO" id="GO:0004144">
    <property type="term" value="F:diacylglycerol O-acyltransferase activity"/>
    <property type="evidence" value="ECO:0007669"/>
    <property type="project" value="TreeGrafter"/>
</dbReference>
<evidence type="ECO:0000256" key="13">
    <source>
        <dbReference type="SAM" id="Phobius"/>
    </source>
</evidence>
<feature type="transmembrane region" description="Helical" evidence="13">
    <location>
        <begin position="393"/>
        <end position="411"/>
    </location>
</feature>
<dbReference type="PANTHER" id="PTHR10408">
    <property type="entry name" value="STEROL O-ACYLTRANSFERASE"/>
    <property type="match status" value="1"/>
</dbReference>
<feature type="transmembrane region" description="Helical" evidence="13">
    <location>
        <begin position="107"/>
        <end position="127"/>
    </location>
</feature>
<dbReference type="GO" id="GO:0005789">
    <property type="term" value="C:endoplasmic reticulum membrane"/>
    <property type="evidence" value="ECO:0007669"/>
    <property type="project" value="UniProtKB-SubCell"/>
</dbReference>
<evidence type="ECO:0000313" key="15">
    <source>
        <dbReference type="Proteomes" id="UP000011082"/>
    </source>
</evidence>
<keyword evidence="7 13" id="KW-1133">Transmembrane helix</keyword>
<dbReference type="GeneID" id="19880896"/>
<dbReference type="PIRSF" id="PIRSF000439">
    <property type="entry name" value="Oat_ACAT_DAG_ARE"/>
    <property type="match status" value="1"/>
</dbReference>
<comment type="subcellular location">
    <subcellularLocation>
        <location evidence="1 11">Endoplasmic reticulum membrane</location>
        <topology evidence="1 11">Multi-pass membrane protein</topology>
    </subcellularLocation>
</comment>
<dbReference type="Pfam" id="PF03062">
    <property type="entry name" value="MBOAT"/>
    <property type="match status" value="1"/>
</dbReference>
<dbReference type="STRING" id="993615.L2GPP4"/>
<keyword evidence="9 11" id="KW-0012">Acyltransferase</keyword>
<proteinExistence type="inferred from homology"/>
<evidence type="ECO:0000256" key="9">
    <source>
        <dbReference type="ARBA" id="ARBA00023315"/>
    </source>
</evidence>
<feature type="transmembrane region" description="Helical" evidence="13">
    <location>
        <begin position="70"/>
        <end position="87"/>
    </location>
</feature>
<comment type="similarity">
    <text evidence="3 11">Belongs to the membrane-bound acyltransferase family. Sterol o-acyltransferase subfamily.</text>
</comment>
<evidence type="ECO:0000313" key="14">
    <source>
        <dbReference type="EMBL" id="ELA42863.1"/>
    </source>
</evidence>
<keyword evidence="6 11" id="KW-0256">Endoplasmic reticulum</keyword>